<gene>
    <name evidence="11" type="ORF">GOP47_0019338</name>
</gene>
<dbReference type="InterPro" id="IPR027353">
    <property type="entry name" value="NET_dom"/>
</dbReference>
<dbReference type="Gene3D" id="1.20.1270.220">
    <property type="match status" value="1"/>
</dbReference>
<dbReference type="EMBL" id="JABFUD020000018">
    <property type="protein sequence ID" value="KAI5066714.1"/>
    <property type="molecule type" value="Genomic_DNA"/>
</dbReference>
<organism evidence="11 12">
    <name type="scientific">Adiantum capillus-veneris</name>
    <name type="common">Maidenhair fern</name>
    <dbReference type="NCBI Taxonomy" id="13818"/>
    <lineage>
        <taxon>Eukaryota</taxon>
        <taxon>Viridiplantae</taxon>
        <taxon>Streptophyta</taxon>
        <taxon>Embryophyta</taxon>
        <taxon>Tracheophyta</taxon>
        <taxon>Polypodiopsida</taxon>
        <taxon>Polypodiidae</taxon>
        <taxon>Polypodiales</taxon>
        <taxon>Pteridineae</taxon>
        <taxon>Pteridaceae</taxon>
        <taxon>Vittarioideae</taxon>
        <taxon>Adiantum</taxon>
    </lineage>
</organism>
<evidence type="ECO:0000313" key="12">
    <source>
        <dbReference type="Proteomes" id="UP000886520"/>
    </source>
</evidence>
<dbReference type="InterPro" id="IPR037377">
    <property type="entry name" value="GTE_bromo"/>
</dbReference>
<evidence type="ECO:0000256" key="1">
    <source>
        <dbReference type="ARBA" id="ARBA00004123"/>
    </source>
</evidence>
<feature type="region of interest" description="Disordered" evidence="8">
    <location>
        <begin position="448"/>
        <end position="609"/>
    </location>
</feature>
<dbReference type="InterPro" id="IPR001487">
    <property type="entry name" value="Bromodomain"/>
</dbReference>
<keyword evidence="12" id="KW-1185">Reference proteome</keyword>
<feature type="domain" description="NET" evidence="10">
    <location>
        <begin position="361"/>
        <end position="442"/>
    </location>
</feature>
<keyword evidence="6" id="KW-0539">Nucleus</keyword>
<accession>A0A9D4Z9I8</accession>
<dbReference type="PANTHER" id="PTHR46136:SF1">
    <property type="entry name" value="TRANSCRIPTION FACTOR GTE11-RELATED"/>
    <property type="match status" value="1"/>
</dbReference>
<evidence type="ECO:0000256" key="5">
    <source>
        <dbReference type="ARBA" id="ARBA00023163"/>
    </source>
</evidence>
<dbReference type="AlphaFoldDB" id="A0A9D4Z9I8"/>
<keyword evidence="3" id="KW-0175">Coiled coil</keyword>
<feature type="compositionally biased region" description="Basic and acidic residues" evidence="8">
    <location>
        <begin position="587"/>
        <end position="605"/>
    </location>
</feature>
<evidence type="ECO:0000256" key="4">
    <source>
        <dbReference type="ARBA" id="ARBA00023117"/>
    </source>
</evidence>
<dbReference type="PROSITE" id="PS51525">
    <property type="entry name" value="NET"/>
    <property type="match status" value="1"/>
</dbReference>
<feature type="compositionally biased region" description="Polar residues" evidence="8">
    <location>
        <begin position="771"/>
        <end position="785"/>
    </location>
</feature>
<protein>
    <submittedName>
        <fullName evidence="11">Uncharacterized protein</fullName>
    </submittedName>
</protein>
<feature type="domain" description="Bromo" evidence="9">
    <location>
        <begin position="222"/>
        <end position="294"/>
    </location>
</feature>
<sequence>MASTMYAPFDNQHYMCGHVSSQNFSFGSSMYNMETVGESDTRSQRTAEVCQDRMYSFSETNSEDSCSVRDDSTRTHCDTSVNSASILLSSKVSLATRVGRNNLRKQLKKELDLVRNMISILEARESDLRSFSMMPEFETNVSSSKSACEPARKRGEYLEDADFAPANERLVRLDKPRTKGGVKRALHLNADLQISKRQRFDSDAKKLADLMRQCGTILKKLRTHKYSWVFNQPVDFVALQIPDYPLIIRYPMDLGTIKSKMELHVYSSPLEFAADVRLTFANAMKFNPKGHDVHFMADFLLKVFEERWENMERKLKQVNLHGDNRIRAYNTPIETVVQSSNPWGSAGYSSATAASRDHKQLNGKVLRSKAMTFEEKQVLTEMLEEVPIEKLDQVMAIIKRKDPDVKPVDGEVTIEIDCLDTDSLWELYDLLMHPKVASKAICQEYKQHNGGSAQPHPRAANPYQISAGGGEMNDEDVDIGGDVPPTSFAPVSIDKDPVACSSPSIGSSSDSSSSSDSESGDSSSSDSDAEDAQSRGSELKLCSGKEPVGSGAVCEPRGSPTPKMDDAKRPLSDLDEEVSVSRPTALEAEHVKSDDAHGQEPQTKEKLHRAALLRSRFADTILKAREKTFPSTKNNATDPEKLKREREEHERLQQEEKARLQAEAQAVESARKKVETIAIEKARHEREAQRHAARLVIQQMEKTVEIDEHNDFLKDLELLGSAPVVGPPLLCDFSPSHSQDGSAILPFQCSNPLERLGLFMKEDDEEDEQETLQPSEQEIFSSPNLNEEGEIDD</sequence>
<dbReference type="InterPro" id="IPR052442">
    <property type="entry name" value="Env_Response_Regulator"/>
</dbReference>
<evidence type="ECO:0000256" key="7">
    <source>
        <dbReference type="PROSITE-ProRule" id="PRU00035"/>
    </source>
</evidence>
<dbReference type="InterPro" id="IPR036427">
    <property type="entry name" value="Bromodomain-like_sf"/>
</dbReference>
<dbReference type="SMART" id="SM00297">
    <property type="entry name" value="BROMO"/>
    <property type="match status" value="1"/>
</dbReference>
<dbReference type="CDD" id="cd05506">
    <property type="entry name" value="Bromo_plant1"/>
    <property type="match status" value="1"/>
</dbReference>
<dbReference type="Proteomes" id="UP000886520">
    <property type="component" value="Chromosome 18"/>
</dbReference>
<feature type="region of interest" description="Disordered" evidence="8">
    <location>
        <begin position="624"/>
        <end position="657"/>
    </location>
</feature>
<dbReference type="InterPro" id="IPR038336">
    <property type="entry name" value="NET_sf"/>
</dbReference>
<evidence type="ECO:0000259" key="10">
    <source>
        <dbReference type="PROSITE" id="PS51525"/>
    </source>
</evidence>
<evidence type="ECO:0000256" key="3">
    <source>
        <dbReference type="ARBA" id="ARBA00023054"/>
    </source>
</evidence>
<keyword evidence="4 7" id="KW-0103">Bromodomain</keyword>
<dbReference type="Gene3D" id="1.20.920.10">
    <property type="entry name" value="Bromodomain-like"/>
    <property type="match status" value="1"/>
</dbReference>
<evidence type="ECO:0000256" key="2">
    <source>
        <dbReference type="ARBA" id="ARBA00023015"/>
    </source>
</evidence>
<comment type="caution">
    <text evidence="11">The sequence shown here is derived from an EMBL/GenBank/DDBJ whole genome shotgun (WGS) entry which is preliminary data.</text>
</comment>
<name>A0A9D4Z9I8_ADICA</name>
<dbReference type="PANTHER" id="PTHR46136">
    <property type="entry name" value="TRANSCRIPTION FACTOR GTE8"/>
    <property type="match status" value="1"/>
</dbReference>
<dbReference type="OrthoDB" id="21449at2759"/>
<dbReference type="SUPFAM" id="SSF47370">
    <property type="entry name" value="Bromodomain"/>
    <property type="match status" value="1"/>
</dbReference>
<feature type="compositionally biased region" description="Low complexity" evidence="8">
    <location>
        <begin position="501"/>
        <end position="526"/>
    </location>
</feature>
<reference evidence="11" key="1">
    <citation type="submission" date="2021-01" db="EMBL/GenBank/DDBJ databases">
        <title>Adiantum capillus-veneris genome.</title>
        <authorList>
            <person name="Fang Y."/>
            <person name="Liao Q."/>
        </authorList>
    </citation>
    <scope>NUCLEOTIDE SEQUENCE</scope>
    <source>
        <strain evidence="11">H3</strain>
        <tissue evidence="11">Leaf</tissue>
    </source>
</reference>
<evidence type="ECO:0000259" key="9">
    <source>
        <dbReference type="PROSITE" id="PS50014"/>
    </source>
</evidence>
<dbReference type="PRINTS" id="PR00503">
    <property type="entry name" value="BROMODOMAIN"/>
</dbReference>
<feature type="compositionally biased region" description="Basic and acidic residues" evidence="8">
    <location>
        <begin position="638"/>
        <end position="657"/>
    </location>
</feature>
<dbReference type="Pfam" id="PF17035">
    <property type="entry name" value="BET"/>
    <property type="match status" value="1"/>
</dbReference>
<dbReference type="GO" id="GO:0005634">
    <property type="term" value="C:nucleus"/>
    <property type="evidence" value="ECO:0007669"/>
    <property type="project" value="UniProtKB-SubCell"/>
</dbReference>
<proteinExistence type="predicted"/>
<evidence type="ECO:0000313" key="11">
    <source>
        <dbReference type="EMBL" id="KAI5066714.1"/>
    </source>
</evidence>
<comment type="subcellular location">
    <subcellularLocation>
        <location evidence="1">Nucleus</location>
    </subcellularLocation>
</comment>
<keyword evidence="5" id="KW-0804">Transcription</keyword>
<evidence type="ECO:0000256" key="8">
    <source>
        <dbReference type="SAM" id="MobiDB-lite"/>
    </source>
</evidence>
<feature type="compositionally biased region" description="Basic and acidic residues" evidence="8">
    <location>
        <begin position="563"/>
        <end position="572"/>
    </location>
</feature>
<keyword evidence="2" id="KW-0805">Transcription regulation</keyword>
<feature type="region of interest" description="Disordered" evidence="8">
    <location>
        <begin position="762"/>
        <end position="793"/>
    </location>
</feature>
<evidence type="ECO:0000256" key="6">
    <source>
        <dbReference type="ARBA" id="ARBA00023242"/>
    </source>
</evidence>
<dbReference type="Pfam" id="PF00439">
    <property type="entry name" value="Bromodomain"/>
    <property type="match status" value="1"/>
</dbReference>
<dbReference type="PROSITE" id="PS50014">
    <property type="entry name" value="BROMODOMAIN_2"/>
    <property type="match status" value="1"/>
</dbReference>